<protein>
    <submittedName>
        <fullName evidence="1">Uncharacterized protein</fullName>
    </submittedName>
</protein>
<gene>
    <name evidence="1" type="ORF">L2E82_12548</name>
</gene>
<organism evidence="1 2">
    <name type="scientific">Cichorium intybus</name>
    <name type="common">Chicory</name>
    <dbReference type="NCBI Taxonomy" id="13427"/>
    <lineage>
        <taxon>Eukaryota</taxon>
        <taxon>Viridiplantae</taxon>
        <taxon>Streptophyta</taxon>
        <taxon>Embryophyta</taxon>
        <taxon>Tracheophyta</taxon>
        <taxon>Spermatophyta</taxon>
        <taxon>Magnoliopsida</taxon>
        <taxon>eudicotyledons</taxon>
        <taxon>Gunneridae</taxon>
        <taxon>Pentapetalae</taxon>
        <taxon>asterids</taxon>
        <taxon>campanulids</taxon>
        <taxon>Asterales</taxon>
        <taxon>Asteraceae</taxon>
        <taxon>Cichorioideae</taxon>
        <taxon>Cichorieae</taxon>
        <taxon>Cichoriinae</taxon>
        <taxon>Cichorium</taxon>
    </lineage>
</organism>
<evidence type="ECO:0000313" key="1">
    <source>
        <dbReference type="EMBL" id="KAI3782500.1"/>
    </source>
</evidence>
<reference evidence="1 2" key="2">
    <citation type="journal article" date="2022" name="Mol. Ecol. Resour.">
        <title>The genomes of chicory, endive, great burdock and yacon provide insights into Asteraceae paleo-polyploidization history and plant inulin production.</title>
        <authorList>
            <person name="Fan W."/>
            <person name="Wang S."/>
            <person name="Wang H."/>
            <person name="Wang A."/>
            <person name="Jiang F."/>
            <person name="Liu H."/>
            <person name="Zhao H."/>
            <person name="Xu D."/>
            <person name="Zhang Y."/>
        </authorList>
    </citation>
    <scope>NUCLEOTIDE SEQUENCE [LARGE SCALE GENOMIC DNA]</scope>
    <source>
        <strain evidence="2">cv. Punajuju</strain>
        <tissue evidence="1">Leaves</tissue>
    </source>
</reference>
<keyword evidence="2" id="KW-1185">Reference proteome</keyword>
<dbReference type="Proteomes" id="UP001055811">
    <property type="component" value="Linkage Group LG02"/>
</dbReference>
<reference evidence="2" key="1">
    <citation type="journal article" date="2022" name="Mol. Ecol. Resour.">
        <title>The genomes of chicory, endive, great burdock and yacon provide insights into Asteraceae palaeo-polyploidization history and plant inulin production.</title>
        <authorList>
            <person name="Fan W."/>
            <person name="Wang S."/>
            <person name="Wang H."/>
            <person name="Wang A."/>
            <person name="Jiang F."/>
            <person name="Liu H."/>
            <person name="Zhao H."/>
            <person name="Xu D."/>
            <person name="Zhang Y."/>
        </authorList>
    </citation>
    <scope>NUCLEOTIDE SEQUENCE [LARGE SCALE GENOMIC DNA]</scope>
    <source>
        <strain evidence="2">cv. Punajuju</strain>
    </source>
</reference>
<evidence type="ECO:0000313" key="2">
    <source>
        <dbReference type="Proteomes" id="UP001055811"/>
    </source>
</evidence>
<accession>A0ACB9GHE8</accession>
<comment type="caution">
    <text evidence="1">The sequence shown here is derived from an EMBL/GenBank/DDBJ whole genome shotgun (WGS) entry which is preliminary data.</text>
</comment>
<dbReference type="EMBL" id="CM042010">
    <property type="protein sequence ID" value="KAI3782500.1"/>
    <property type="molecule type" value="Genomic_DNA"/>
</dbReference>
<sequence>MKKNTTRMGGMRRKGQRFSVQAVGAVGSVREQARGRRRVSGDGGVRLWSATVVRCQRFPVQAVGAVGSVREQARGMAFASGSLRQAVPLCRKNPPLGFLGID</sequence>
<name>A0ACB9GHE8_CICIN</name>
<proteinExistence type="predicted"/>